<sequence length="104" mass="11522">MRCLFCKALSDGALSVEHIVPHSLGNTSAVLPRGAICDQCNNYFARKIEQPLLADQAFRNLRAWYQVPNKRGHPPSLNGFIAGTEIEIGLRQDRNQTGTRSSGR</sequence>
<name>A0A7Y2R922_9HYPH</name>
<dbReference type="RefSeq" id="WP_170282180.1">
    <property type="nucleotide sequence ID" value="NZ_JABEQY010000028.1"/>
</dbReference>
<dbReference type="AlphaFoldDB" id="A0A7Y2R922"/>
<gene>
    <name evidence="2" type="ORF">HLI17_25710</name>
</gene>
<reference evidence="2 3" key="1">
    <citation type="submission" date="2020-04" db="EMBL/GenBank/DDBJ databases">
        <title>Rhizobium bacterial biofertilizers improve the content of phenolic compounds of Lactuca sativa L. under non-saline and saline-stress conditions.</title>
        <authorList>
            <person name="Ayuso-Calles M."/>
            <person name="Garcia-Estevez I."/>
            <person name="Jimenez-Gomez A."/>
            <person name="Flores-Felix J.D."/>
            <person name="Escribano-Bailon M."/>
            <person name="Rivas R."/>
        </authorList>
    </citation>
    <scope>NUCLEOTIDE SEQUENCE [LARGE SCALE GENOMIC DNA]</scope>
    <source>
        <strain evidence="2 3">GPTR02</strain>
    </source>
</reference>
<comment type="caution">
    <text evidence="2">The sequence shown here is derived from an EMBL/GenBank/DDBJ whole genome shotgun (WGS) entry which is preliminary data.</text>
</comment>
<evidence type="ECO:0000313" key="3">
    <source>
        <dbReference type="Proteomes" id="UP000530654"/>
    </source>
</evidence>
<accession>A0A7Y2R922</accession>
<protein>
    <recommendedName>
        <fullName evidence="1">HNH endonuclease 5 domain-containing protein</fullName>
    </recommendedName>
</protein>
<dbReference type="Pfam" id="PF14279">
    <property type="entry name" value="HNH_5"/>
    <property type="match status" value="1"/>
</dbReference>
<organism evidence="2 3">
    <name type="scientific">Rhizobium laguerreae</name>
    <dbReference type="NCBI Taxonomy" id="1076926"/>
    <lineage>
        <taxon>Bacteria</taxon>
        <taxon>Pseudomonadati</taxon>
        <taxon>Pseudomonadota</taxon>
        <taxon>Alphaproteobacteria</taxon>
        <taxon>Hyphomicrobiales</taxon>
        <taxon>Rhizobiaceae</taxon>
        <taxon>Rhizobium/Agrobacterium group</taxon>
        <taxon>Rhizobium</taxon>
    </lineage>
</organism>
<dbReference type="Proteomes" id="UP000530654">
    <property type="component" value="Unassembled WGS sequence"/>
</dbReference>
<evidence type="ECO:0000259" key="1">
    <source>
        <dbReference type="Pfam" id="PF14279"/>
    </source>
</evidence>
<evidence type="ECO:0000313" key="2">
    <source>
        <dbReference type="EMBL" id="NNH66630.1"/>
    </source>
</evidence>
<proteinExistence type="predicted"/>
<feature type="domain" description="HNH endonuclease 5" evidence="1">
    <location>
        <begin position="3"/>
        <end position="52"/>
    </location>
</feature>
<dbReference type="EMBL" id="JABEQY010000028">
    <property type="protein sequence ID" value="NNH66630.1"/>
    <property type="molecule type" value="Genomic_DNA"/>
</dbReference>
<dbReference type="InterPro" id="IPR029471">
    <property type="entry name" value="HNH_5"/>
</dbReference>